<accession>A0A164YFZ2</accession>
<feature type="compositionally biased region" description="Low complexity" evidence="1">
    <location>
        <begin position="408"/>
        <end position="421"/>
    </location>
</feature>
<feature type="compositionally biased region" description="Polar residues" evidence="1">
    <location>
        <begin position="428"/>
        <end position="449"/>
    </location>
</feature>
<evidence type="ECO:0000256" key="1">
    <source>
        <dbReference type="SAM" id="MobiDB-lite"/>
    </source>
</evidence>
<feature type="region of interest" description="Disordered" evidence="1">
    <location>
        <begin position="721"/>
        <end position="806"/>
    </location>
</feature>
<feature type="compositionally biased region" description="Basic and acidic residues" evidence="1">
    <location>
        <begin position="593"/>
        <end position="608"/>
    </location>
</feature>
<keyword evidence="3" id="KW-1185">Reference proteome</keyword>
<name>A0A164YFZ2_9AGAM</name>
<evidence type="ECO:0000313" key="2">
    <source>
        <dbReference type="EMBL" id="KZS96877.1"/>
    </source>
</evidence>
<dbReference type="Proteomes" id="UP000076722">
    <property type="component" value="Unassembled WGS sequence"/>
</dbReference>
<feature type="region of interest" description="Disordered" evidence="1">
    <location>
        <begin position="520"/>
        <end position="629"/>
    </location>
</feature>
<dbReference type="AlphaFoldDB" id="A0A164YFZ2"/>
<reference evidence="2 3" key="1">
    <citation type="journal article" date="2016" name="Mol. Biol. Evol.">
        <title>Comparative Genomics of Early-Diverging Mushroom-Forming Fungi Provides Insights into the Origins of Lignocellulose Decay Capabilities.</title>
        <authorList>
            <person name="Nagy L.G."/>
            <person name="Riley R."/>
            <person name="Tritt A."/>
            <person name="Adam C."/>
            <person name="Daum C."/>
            <person name="Floudas D."/>
            <person name="Sun H."/>
            <person name="Yadav J.S."/>
            <person name="Pangilinan J."/>
            <person name="Larsson K.H."/>
            <person name="Matsuura K."/>
            <person name="Barry K."/>
            <person name="Labutti K."/>
            <person name="Kuo R."/>
            <person name="Ohm R.A."/>
            <person name="Bhattacharya S.S."/>
            <person name="Shirouzu T."/>
            <person name="Yoshinaga Y."/>
            <person name="Martin F.M."/>
            <person name="Grigoriev I.V."/>
            <person name="Hibbett D.S."/>
        </authorList>
    </citation>
    <scope>NUCLEOTIDE SEQUENCE [LARGE SCALE GENOMIC DNA]</scope>
    <source>
        <strain evidence="2 3">HHB9708</strain>
    </source>
</reference>
<feature type="compositionally biased region" description="Polar residues" evidence="1">
    <location>
        <begin position="520"/>
        <end position="535"/>
    </location>
</feature>
<feature type="region of interest" description="Disordered" evidence="1">
    <location>
        <begin position="468"/>
        <end position="508"/>
    </location>
</feature>
<feature type="compositionally biased region" description="Polar residues" evidence="1">
    <location>
        <begin position="744"/>
        <end position="785"/>
    </location>
</feature>
<proteinExistence type="predicted"/>
<feature type="region of interest" description="Disordered" evidence="1">
    <location>
        <begin position="408"/>
        <end position="454"/>
    </location>
</feature>
<feature type="compositionally biased region" description="Low complexity" evidence="1">
    <location>
        <begin position="568"/>
        <end position="582"/>
    </location>
</feature>
<feature type="region of interest" description="Disordered" evidence="1">
    <location>
        <begin position="1"/>
        <end position="29"/>
    </location>
</feature>
<evidence type="ECO:0000313" key="3">
    <source>
        <dbReference type="Proteomes" id="UP000076722"/>
    </source>
</evidence>
<feature type="compositionally biased region" description="Polar residues" evidence="1">
    <location>
        <begin position="15"/>
        <end position="29"/>
    </location>
</feature>
<dbReference type="EMBL" id="KV419398">
    <property type="protein sequence ID" value="KZS96877.1"/>
    <property type="molecule type" value="Genomic_DNA"/>
</dbReference>
<feature type="compositionally biased region" description="Low complexity" evidence="1">
    <location>
        <begin position="614"/>
        <end position="626"/>
    </location>
</feature>
<dbReference type="STRING" id="1314777.A0A164YFZ2"/>
<sequence length="833" mass="88305">MAKSHNLAGNPPLPNTVSTTLPGSDSTASNPDTELILTLAKGSLASKSPVTYIAAISGMSERIPAVLPAGTTIPRSTLFLIRKMTTLVSTSVTEGGMPEEARETTISFLNKCVVTLALSLLAAPDQSPIPEMVGAMACLNSRLGAREQSLKLLDETLVSPILSSPEAVRSSLIPPFFGALAAFWIVSASDDREIVIETVVKIVAHTAAHGQYECVEAGLSALFFVLFPAAIGRARSVSSNLILYVREEHNKGDAFAFRVLTRLVAVYEKLGAAGWMYASKDLSPMWSTSIKCGSDILNESFPSLPLSFRALLNKEVFVRCTLCNEATIERAKRYHGLTANQAADLKVWLFKVAAFSLWFDAIPDLDVQKEALGSAYEEVNPLLGKQSVEKHDHSIILDIASSSITFPAPNSSSAAPSTSAAGIPITSPPNTTRVRLNSQSPTSRAQSKQRVARPMSNVATLAPVHEEDPHLEEAGSSSVAGNVPLPSDAIKSPPTRTRLPVPTAFKSPPVVNHTVVNVLGTSSKPNSQAAPTQAKASDPPPPTKQTVKSKPRSTQPPAATTKAKKVVKTPTVPTETTTTTKATLKRKAPASTVEKENAGPEKRPRSDVARQVFSPTRPSSQPSTSPAKTAHSVFLDQLVQAPTRQRGTISHPQTVAGPSRLPPQAAAPLLPGINLLDFSVAATGPSNARDAYQHTTDYIFSSPIAPGPEDEVAGPLRRDGRRILNVDGPHPPLSMPMEGIAGPSNYQQASQETSSADTHTEGSDQASSGSTALTQAGTRLPSSALSKPKPTLPVPAQRRSSRNISNVGIIRRFKRLHSSLVARRHGHSSAASA</sequence>
<organism evidence="2 3">
    <name type="scientific">Sistotremastrum niveocremeum HHB9708</name>
    <dbReference type="NCBI Taxonomy" id="1314777"/>
    <lineage>
        <taxon>Eukaryota</taxon>
        <taxon>Fungi</taxon>
        <taxon>Dikarya</taxon>
        <taxon>Basidiomycota</taxon>
        <taxon>Agaricomycotina</taxon>
        <taxon>Agaricomycetes</taxon>
        <taxon>Sistotremastrales</taxon>
        <taxon>Sistotremastraceae</taxon>
        <taxon>Sertulicium</taxon>
        <taxon>Sertulicium niveocremeum</taxon>
    </lineage>
</organism>
<protein>
    <submittedName>
        <fullName evidence="2">Uncharacterized protein</fullName>
    </submittedName>
</protein>
<gene>
    <name evidence="2" type="ORF">SISNIDRAFT_482655</name>
</gene>